<evidence type="ECO:0000313" key="3">
    <source>
        <dbReference type="Proteomes" id="UP001652640"/>
    </source>
</evidence>
<evidence type="ECO:0000313" key="4">
    <source>
        <dbReference type="RefSeq" id="XP_070306515.1"/>
    </source>
</evidence>
<keyword evidence="2" id="KW-1133">Transmembrane helix</keyword>
<keyword evidence="3" id="KW-1185">Reference proteome</keyword>
<gene>
    <name evidence="4" type="primary">LOC110135446</name>
</gene>
<keyword evidence="2" id="KW-0812">Transmembrane</keyword>
<name>A0ABM4GT70_ODOVR</name>
<dbReference type="GeneID" id="110135446"/>
<feature type="transmembrane region" description="Helical" evidence="2">
    <location>
        <begin position="383"/>
        <end position="405"/>
    </location>
</feature>
<feature type="region of interest" description="Disordered" evidence="1">
    <location>
        <begin position="1"/>
        <end position="60"/>
    </location>
</feature>
<proteinExistence type="predicted"/>
<evidence type="ECO:0000256" key="1">
    <source>
        <dbReference type="SAM" id="MobiDB-lite"/>
    </source>
</evidence>
<reference evidence="4" key="2">
    <citation type="submission" date="2025-08" db="UniProtKB">
        <authorList>
            <consortium name="RefSeq"/>
        </authorList>
    </citation>
    <scope>IDENTIFICATION</scope>
    <source>
        <tissue evidence="4">Tongue muscle</tissue>
    </source>
</reference>
<reference evidence="3" key="1">
    <citation type="journal article" date="2022" name="J. Hered.">
        <title>A De Novo Chromosome-Level Genome Assembly of the White-Tailed Deer, Odocoileus Virginianus.</title>
        <authorList>
            <person name="London E.W."/>
            <person name="Roca A.L."/>
            <person name="Novakofski J.E."/>
            <person name="Mateus-Pinilla N.E."/>
        </authorList>
    </citation>
    <scope>NUCLEOTIDE SEQUENCE [LARGE SCALE GENOMIC DNA]</scope>
</reference>
<feature type="compositionally biased region" description="Polar residues" evidence="1">
    <location>
        <begin position="110"/>
        <end position="124"/>
    </location>
</feature>
<feature type="compositionally biased region" description="Polar residues" evidence="1">
    <location>
        <begin position="1"/>
        <end position="14"/>
    </location>
</feature>
<protein>
    <submittedName>
        <fullName evidence="4">Serine-rich adhesin for platelets-like isoform X1</fullName>
    </submittedName>
</protein>
<keyword evidence="2" id="KW-0472">Membrane</keyword>
<feature type="compositionally biased region" description="Polar residues" evidence="1">
    <location>
        <begin position="21"/>
        <end position="54"/>
    </location>
</feature>
<accession>A0ABM4GT70</accession>
<dbReference type="Proteomes" id="UP001652640">
    <property type="component" value="Chromosome 20"/>
</dbReference>
<organism evidence="3 4">
    <name type="scientific">Odocoileus virginianus</name>
    <name type="common">White-tailed deer</name>
    <dbReference type="NCBI Taxonomy" id="9874"/>
    <lineage>
        <taxon>Eukaryota</taxon>
        <taxon>Metazoa</taxon>
        <taxon>Chordata</taxon>
        <taxon>Craniata</taxon>
        <taxon>Vertebrata</taxon>
        <taxon>Euteleostomi</taxon>
        <taxon>Mammalia</taxon>
        <taxon>Eutheria</taxon>
        <taxon>Laurasiatheria</taxon>
        <taxon>Artiodactyla</taxon>
        <taxon>Ruminantia</taxon>
        <taxon>Pecora</taxon>
        <taxon>Cervidae</taxon>
        <taxon>Odocoileinae</taxon>
        <taxon>Odocoileus</taxon>
    </lineage>
</organism>
<feature type="compositionally biased region" description="Polar residues" evidence="1">
    <location>
        <begin position="138"/>
        <end position="166"/>
    </location>
</feature>
<feature type="region of interest" description="Disordered" evidence="1">
    <location>
        <begin position="109"/>
        <end position="171"/>
    </location>
</feature>
<dbReference type="RefSeq" id="XP_070306515.1">
    <property type="nucleotide sequence ID" value="XM_070450414.1"/>
</dbReference>
<sequence>MAQRSHSGEQSAQPGSLPAAPSSSQGETQNLSSSTFRSRVSNQDSQSCPQTRRVSIQEPLPIVHSRRVSIQDSQPSTPTRRVSIQEPLPILYSRRVSIQEPLPIVHSRRVSIQDSQSSTPTRRVSIQEPLPIVHSRRVSIQDSQSSTPTRRVSIQDSQSSTPTRRVSIQEPLPIVHSRRVSIQDSQSSTPSRRVSIQDPLSINSQRLSIEDTTPVIGSHQASIQDPLSVTYSRQFHTRDAPPVFQSRFFSNQNPLLTTRTPLTNIKSVTYHSQLSVQSPQLSLQSSTSPVRARVDVPLSITHSPEASIKSVESIVWTSQETIRDSSTSSQISQSILENNTQNLPSASFENSAGRCLDKYRLSHSQLPMGWWLLHEAKRISRQLNLLLSLASIVIIGLISLGQPWIHFQVPLALPGDPGFRTISIDTILFIRCPDVACMHELAGPYLGLLPGCQCDQLHPLHHSNKHHLLHQLQCALAGLLQYYHHCPHRDQHDPGYPVLPDAGPGIPAGRHDLQTGVQLLPGMDRSLLLCDDWSLFLFELHKFLVPPGKPGHLDLRSGGVPRLLCSRGSLPSNLPALLSSPQPPPRVLPFFQSPLKFLQLRLMMCIFK</sequence>
<evidence type="ECO:0000256" key="2">
    <source>
        <dbReference type="SAM" id="Phobius"/>
    </source>
</evidence>